<keyword evidence="2 4" id="KW-0238">DNA-binding</keyword>
<protein>
    <submittedName>
        <fullName evidence="7">Tyrosine-type recombinase/integrase</fullName>
    </submittedName>
</protein>
<gene>
    <name evidence="7" type="ORF">ACFOW9_08860</name>
</gene>
<dbReference type="Pfam" id="PF00589">
    <property type="entry name" value="Phage_integrase"/>
    <property type="match status" value="1"/>
</dbReference>
<dbReference type="RefSeq" id="WP_230067491.1">
    <property type="nucleotide sequence ID" value="NZ_BAABLL010000004.1"/>
</dbReference>
<dbReference type="PANTHER" id="PTHR30349">
    <property type="entry name" value="PHAGE INTEGRASE-RELATED"/>
    <property type="match status" value="1"/>
</dbReference>
<feature type="domain" description="Core-binding (CB)" evidence="6">
    <location>
        <begin position="68"/>
        <end position="160"/>
    </location>
</feature>
<sequence length="396" mass="44397">MPVNKYDPNKRTGIGSVRSPWVADFRVLGGARKRKAFRLRKDAEAWLVEQQANISSGSYVDPRRAQQTQVGALYESWMERLESMGARGKKPIAPSTADNYRKNWTKHIAPRWEHTPLANVHHRDVAKWIATMEVGSANQSGANTRRRVALMFGRLMNHAVYLELLPRNPAKDATGNADYVPSVKVEKQHVYMTMPELQAFARRCVGWEDMIMLAGTTGLRWGEISALKRSDIVATTQQVRRNSKARREAKGEFKEVNTYSIDVVRAWSSDGSRLIESTTKNGERRTVPVPSKVADMVLSARHDDGLLFHARNDNVLHHSNFTARVIKKAGADMSTPPTFHDLRHTAVSLILAQTHNVKLAQRIAGHKDATMTLNTYAELFAGDLHSASDALNNSIE</sequence>
<keyword evidence="3" id="KW-0233">DNA recombination</keyword>
<dbReference type="PANTHER" id="PTHR30349:SF64">
    <property type="entry name" value="PROPHAGE INTEGRASE INTD-RELATED"/>
    <property type="match status" value="1"/>
</dbReference>
<evidence type="ECO:0000259" key="6">
    <source>
        <dbReference type="PROSITE" id="PS51900"/>
    </source>
</evidence>
<evidence type="ECO:0000256" key="3">
    <source>
        <dbReference type="ARBA" id="ARBA00023172"/>
    </source>
</evidence>
<evidence type="ECO:0000256" key="2">
    <source>
        <dbReference type="ARBA" id="ARBA00023125"/>
    </source>
</evidence>
<dbReference type="InterPro" id="IPR011010">
    <property type="entry name" value="DNA_brk_join_enz"/>
</dbReference>
<name>A0ABV8QZU3_9MICC</name>
<feature type="domain" description="Tyr recombinase" evidence="5">
    <location>
        <begin position="187"/>
        <end position="389"/>
    </location>
</feature>
<evidence type="ECO:0000313" key="8">
    <source>
        <dbReference type="Proteomes" id="UP001595773"/>
    </source>
</evidence>
<comment type="caution">
    <text evidence="7">The sequence shown here is derived from an EMBL/GenBank/DDBJ whole genome shotgun (WGS) entry which is preliminary data.</text>
</comment>
<dbReference type="EMBL" id="JBHSCQ010000010">
    <property type="protein sequence ID" value="MFC4265711.1"/>
    <property type="molecule type" value="Genomic_DNA"/>
</dbReference>
<dbReference type="InterPro" id="IPR002104">
    <property type="entry name" value="Integrase_catalytic"/>
</dbReference>
<dbReference type="Proteomes" id="UP001595773">
    <property type="component" value="Unassembled WGS sequence"/>
</dbReference>
<dbReference type="InterPro" id="IPR013762">
    <property type="entry name" value="Integrase-like_cat_sf"/>
</dbReference>
<dbReference type="InterPro" id="IPR044068">
    <property type="entry name" value="CB"/>
</dbReference>
<evidence type="ECO:0000256" key="4">
    <source>
        <dbReference type="PROSITE-ProRule" id="PRU01248"/>
    </source>
</evidence>
<dbReference type="PROSITE" id="PS51898">
    <property type="entry name" value="TYR_RECOMBINASE"/>
    <property type="match status" value="1"/>
</dbReference>
<dbReference type="Gene3D" id="1.10.443.10">
    <property type="entry name" value="Intergrase catalytic core"/>
    <property type="match status" value="1"/>
</dbReference>
<evidence type="ECO:0000313" key="7">
    <source>
        <dbReference type="EMBL" id="MFC4265711.1"/>
    </source>
</evidence>
<proteinExistence type="inferred from homology"/>
<dbReference type="InterPro" id="IPR050090">
    <property type="entry name" value="Tyrosine_recombinase_XerCD"/>
</dbReference>
<dbReference type="CDD" id="cd01189">
    <property type="entry name" value="INT_ICEBs1_C_like"/>
    <property type="match status" value="1"/>
</dbReference>
<dbReference type="PROSITE" id="PS51900">
    <property type="entry name" value="CB"/>
    <property type="match status" value="1"/>
</dbReference>
<organism evidence="7 8">
    <name type="scientific">Arthrobacter cryoconiti</name>
    <dbReference type="NCBI Taxonomy" id="748907"/>
    <lineage>
        <taxon>Bacteria</taxon>
        <taxon>Bacillati</taxon>
        <taxon>Actinomycetota</taxon>
        <taxon>Actinomycetes</taxon>
        <taxon>Micrococcales</taxon>
        <taxon>Micrococcaceae</taxon>
        <taxon>Arthrobacter</taxon>
    </lineage>
</organism>
<dbReference type="SUPFAM" id="SSF56349">
    <property type="entry name" value="DNA breaking-rejoining enzymes"/>
    <property type="match status" value="1"/>
</dbReference>
<comment type="similarity">
    <text evidence="1">Belongs to the 'phage' integrase family.</text>
</comment>
<evidence type="ECO:0000259" key="5">
    <source>
        <dbReference type="PROSITE" id="PS51898"/>
    </source>
</evidence>
<dbReference type="InterPro" id="IPR010998">
    <property type="entry name" value="Integrase_recombinase_N"/>
</dbReference>
<keyword evidence="8" id="KW-1185">Reference proteome</keyword>
<reference evidence="8" key="1">
    <citation type="journal article" date="2019" name="Int. J. Syst. Evol. Microbiol.">
        <title>The Global Catalogue of Microorganisms (GCM) 10K type strain sequencing project: providing services to taxonomists for standard genome sequencing and annotation.</title>
        <authorList>
            <consortium name="The Broad Institute Genomics Platform"/>
            <consortium name="The Broad Institute Genome Sequencing Center for Infectious Disease"/>
            <person name="Wu L."/>
            <person name="Ma J."/>
        </authorList>
    </citation>
    <scope>NUCLEOTIDE SEQUENCE [LARGE SCALE GENOMIC DNA]</scope>
    <source>
        <strain evidence="8">CGMCC 1.10698</strain>
    </source>
</reference>
<accession>A0ABV8QZU3</accession>
<dbReference type="Gene3D" id="1.10.150.130">
    <property type="match status" value="1"/>
</dbReference>
<evidence type="ECO:0000256" key="1">
    <source>
        <dbReference type="ARBA" id="ARBA00008857"/>
    </source>
</evidence>